<keyword evidence="8" id="KW-1015">Disulfide bond</keyword>
<dbReference type="Gene3D" id="3.10.50.10">
    <property type="match status" value="1"/>
</dbReference>
<dbReference type="SMART" id="SM00270">
    <property type="entry name" value="ChtBD1"/>
    <property type="match status" value="1"/>
</dbReference>
<dbReference type="CDD" id="cd00035">
    <property type="entry name" value="ChtBD1"/>
    <property type="match status" value="1"/>
</dbReference>
<name>A0A9W8GZK1_9FUNG</name>
<dbReference type="InterPro" id="IPR001002">
    <property type="entry name" value="Chitin-bd_1"/>
</dbReference>
<dbReference type="InterPro" id="IPR017853">
    <property type="entry name" value="GH"/>
</dbReference>
<dbReference type="InterPro" id="IPR018392">
    <property type="entry name" value="LysM"/>
</dbReference>
<keyword evidence="3 9" id="KW-0378">Hydrolase</keyword>
<accession>A0A9W8GZK1</accession>
<dbReference type="InterPro" id="IPR011583">
    <property type="entry name" value="Chitinase_II/V-like_cat"/>
</dbReference>
<reference evidence="14" key="1">
    <citation type="submission" date="2022-07" db="EMBL/GenBank/DDBJ databases">
        <title>Phylogenomic reconstructions and comparative analyses of Kickxellomycotina fungi.</title>
        <authorList>
            <person name="Reynolds N.K."/>
            <person name="Stajich J.E."/>
            <person name="Barry K."/>
            <person name="Grigoriev I.V."/>
            <person name="Crous P."/>
            <person name="Smith M.E."/>
        </authorList>
    </citation>
    <scope>NUCLEOTIDE SEQUENCE</scope>
    <source>
        <strain evidence="14">BCRC 34297</strain>
    </source>
</reference>
<comment type="catalytic activity">
    <reaction evidence="1">
        <text>Random endo-hydrolysis of N-acetyl-beta-D-glucosaminide (1-&gt;4)-beta-linkages in chitin and chitodextrins.</text>
        <dbReference type="EC" id="3.2.1.14"/>
    </reaction>
</comment>
<evidence type="ECO:0000256" key="4">
    <source>
        <dbReference type="ARBA" id="ARBA00023024"/>
    </source>
</evidence>
<dbReference type="PROSITE" id="PS51782">
    <property type="entry name" value="LYSM"/>
    <property type="match status" value="1"/>
</dbReference>
<dbReference type="CDD" id="cd00118">
    <property type="entry name" value="LysM"/>
    <property type="match status" value="2"/>
</dbReference>
<keyword evidence="4" id="KW-0146">Chitin degradation</keyword>
<dbReference type="AlphaFoldDB" id="A0A9W8GZK1"/>
<dbReference type="Pfam" id="PF00704">
    <property type="entry name" value="Glyco_hydro_18"/>
    <property type="match status" value="1"/>
</dbReference>
<comment type="caution">
    <text evidence="14">The sequence shown here is derived from an EMBL/GenBank/DDBJ whole genome shotgun (WGS) entry which is preliminary data.</text>
</comment>
<comment type="caution">
    <text evidence="8">Lacks conserved residue(s) required for the propagation of feature annotation.</text>
</comment>
<evidence type="ECO:0000256" key="7">
    <source>
        <dbReference type="ARBA" id="ARBA00023326"/>
    </source>
</evidence>
<evidence type="ECO:0000256" key="1">
    <source>
        <dbReference type="ARBA" id="ARBA00000822"/>
    </source>
</evidence>
<dbReference type="GO" id="GO:0006032">
    <property type="term" value="P:chitin catabolic process"/>
    <property type="evidence" value="ECO:0007669"/>
    <property type="project" value="UniProtKB-KW"/>
</dbReference>
<feature type="domain" description="Chitin-binding type-1" evidence="11">
    <location>
        <begin position="402"/>
        <end position="458"/>
    </location>
</feature>
<feature type="chain" id="PRO_5040922329" description="Chitinase" evidence="10">
    <location>
        <begin position="17"/>
        <end position="872"/>
    </location>
</feature>
<feature type="domain" description="LysM" evidence="12">
    <location>
        <begin position="338"/>
        <end position="389"/>
    </location>
</feature>
<dbReference type="SUPFAM" id="SSF51445">
    <property type="entry name" value="(Trans)glycosidases"/>
    <property type="match status" value="1"/>
</dbReference>
<keyword evidence="15" id="KW-1185">Reference proteome</keyword>
<feature type="non-terminal residue" evidence="14">
    <location>
        <position position="872"/>
    </location>
</feature>
<evidence type="ECO:0008006" key="16">
    <source>
        <dbReference type="Google" id="ProtNLM"/>
    </source>
</evidence>
<feature type="domain" description="GH18" evidence="13">
    <location>
        <begin position="469"/>
        <end position="821"/>
    </location>
</feature>
<evidence type="ECO:0000256" key="8">
    <source>
        <dbReference type="PROSITE-ProRule" id="PRU00261"/>
    </source>
</evidence>
<dbReference type="SUPFAM" id="SSF57016">
    <property type="entry name" value="Plant lectins/antimicrobial peptides"/>
    <property type="match status" value="1"/>
</dbReference>
<dbReference type="InterPro" id="IPR036861">
    <property type="entry name" value="Endochitinase-like_sf"/>
</dbReference>
<dbReference type="OrthoDB" id="73875at2759"/>
<dbReference type="PROSITE" id="PS50941">
    <property type="entry name" value="CHIT_BIND_I_2"/>
    <property type="match status" value="1"/>
</dbReference>
<evidence type="ECO:0000256" key="2">
    <source>
        <dbReference type="ARBA" id="ARBA00022669"/>
    </source>
</evidence>
<evidence type="ECO:0000256" key="10">
    <source>
        <dbReference type="SAM" id="SignalP"/>
    </source>
</evidence>
<protein>
    <recommendedName>
        <fullName evidence="16">Chitinase</fullName>
    </recommendedName>
</protein>
<gene>
    <name evidence="14" type="ORF">GGI19_000351</name>
</gene>
<feature type="disulfide bond" evidence="8">
    <location>
        <begin position="418"/>
        <end position="430"/>
    </location>
</feature>
<keyword evidence="6 9" id="KW-0326">Glycosidase</keyword>
<evidence type="ECO:0000259" key="13">
    <source>
        <dbReference type="PROSITE" id="PS51910"/>
    </source>
</evidence>
<dbReference type="PANTHER" id="PTHR47700:SF2">
    <property type="entry name" value="CHITINASE"/>
    <property type="match status" value="1"/>
</dbReference>
<evidence type="ECO:0000259" key="11">
    <source>
        <dbReference type="PROSITE" id="PS50941"/>
    </source>
</evidence>
<evidence type="ECO:0000313" key="14">
    <source>
        <dbReference type="EMBL" id="KAJ2757055.1"/>
    </source>
</evidence>
<dbReference type="SMART" id="SM00636">
    <property type="entry name" value="Glyco_18"/>
    <property type="match status" value="1"/>
</dbReference>
<dbReference type="SUPFAM" id="SSF54556">
    <property type="entry name" value="Chitinase insertion domain"/>
    <property type="match status" value="1"/>
</dbReference>
<dbReference type="InterPro" id="IPR036779">
    <property type="entry name" value="LysM_dom_sf"/>
</dbReference>
<dbReference type="PROSITE" id="PS51910">
    <property type="entry name" value="GH18_2"/>
    <property type="match status" value="1"/>
</dbReference>
<dbReference type="Gene3D" id="3.30.60.10">
    <property type="entry name" value="Endochitinase-like"/>
    <property type="match status" value="1"/>
</dbReference>
<evidence type="ECO:0000256" key="5">
    <source>
        <dbReference type="ARBA" id="ARBA00023277"/>
    </source>
</evidence>
<dbReference type="GO" id="GO:0008061">
    <property type="term" value="F:chitin binding"/>
    <property type="evidence" value="ECO:0007669"/>
    <property type="project" value="UniProtKB-UniRule"/>
</dbReference>
<dbReference type="InterPro" id="IPR029070">
    <property type="entry name" value="Chitinase_insertion_sf"/>
</dbReference>
<dbReference type="InterPro" id="IPR053214">
    <property type="entry name" value="LysM12-like"/>
</dbReference>
<keyword evidence="5" id="KW-0119">Carbohydrate metabolism</keyword>
<organism evidence="14 15">
    <name type="scientific">Coemansia pectinata</name>
    <dbReference type="NCBI Taxonomy" id="1052879"/>
    <lineage>
        <taxon>Eukaryota</taxon>
        <taxon>Fungi</taxon>
        <taxon>Fungi incertae sedis</taxon>
        <taxon>Zoopagomycota</taxon>
        <taxon>Kickxellomycotina</taxon>
        <taxon>Kickxellomycetes</taxon>
        <taxon>Kickxellales</taxon>
        <taxon>Kickxellaceae</taxon>
        <taxon>Coemansia</taxon>
    </lineage>
</organism>
<dbReference type="GO" id="GO:0008843">
    <property type="term" value="F:endochitinase activity"/>
    <property type="evidence" value="ECO:0007669"/>
    <property type="project" value="UniProtKB-EC"/>
</dbReference>
<keyword evidence="2 8" id="KW-0147">Chitin-binding</keyword>
<dbReference type="Gene3D" id="3.20.20.80">
    <property type="entry name" value="Glycosidases"/>
    <property type="match status" value="1"/>
</dbReference>
<feature type="signal peptide" evidence="10">
    <location>
        <begin position="1"/>
        <end position="16"/>
    </location>
</feature>
<dbReference type="GO" id="GO:0000272">
    <property type="term" value="P:polysaccharide catabolic process"/>
    <property type="evidence" value="ECO:0007669"/>
    <property type="project" value="UniProtKB-KW"/>
</dbReference>
<dbReference type="PROSITE" id="PS01095">
    <property type="entry name" value="GH18_1"/>
    <property type="match status" value="1"/>
</dbReference>
<evidence type="ECO:0000313" key="15">
    <source>
        <dbReference type="Proteomes" id="UP001140011"/>
    </source>
</evidence>
<feature type="disulfide bond" evidence="8">
    <location>
        <begin position="423"/>
        <end position="437"/>
    </location>
</feature>
<evidence type="ECO:0000256" key="9">
    <source>
        <dbReference type="RuleBase" id="RU000489"/>
    </source>
</evidence>
<keyword evidence="10" id="KW-0732">Signal</keyword>
<dbReference type="EMBL" id="JANBUH010000008">
    <property type="protein sequence ID" value="KAJ2757055.1"/>
    <property type="molecule type" value="Genomic_DNA"/>
</dbReference>
<dbReference type="Proteomes" id="UP001140011">
    <property type="component" value="Unassembled WGS sequence"/>
</dbReference>
<dbReference type="Gene3D" id="3.10.350.10">
    <property type="entry name" value="LysM domain"/>
    <property type="match status" value="2"/>
</dbReference>
<keyword evidence="7" id="KW-0624">Polysaccharide degradation</keyword>
<dbReference type="PANTHER" id="PTHR47700">
    <property type="entry name" value="V CHITINASE, PUTATIVE (AFU_ORTHOLOGUE AFUA_6G13720)-RELATED"/>
    <property type="match status" value="1"/>
</dbReference>
<dbReference type="InterPro" id="IPR001579">
    <property type="entry name" value="Glyco_hydro_18_chit_AS"/>
</dbReference>
<feature type="disulfide bond" evidence="8">
    <location>
        <begin position="452"/>
        <end position="456"/>
    </location>
</feature>
<evidence type="ECO:0000259" key="12">
    <source>
        <dbReference type="PROSITE" id="PS51782"/>
    </source>
</evidence>
<proteinExistence type="predicted"/>
<sequence length="872" mass="94527">MKVSVTVLSLATLAVADSSGLFIPSPPGFPGSGLRIAPQKDERCPPKCNGNVSDSKRYNNPDEFSGCNGTISFNYENLFDFNSQAVIACTEDGDATAERFFASRTAANRCMSAINLPKDLNLGWTGGNRPEWKDSAVAVCNEMRNYISDAGRCNEMSSFKSQGSTFGAIWAGSMIQNNGAANGLIKYLTDKISQDGMPNSKYLQWCGDNDPAKTAGVIVDASGNREGVRQAIQQWSMGKCWNVKNGEATLPKKDLWFFDYADRKNGNSGSDPNLGTCIYKTIASGDDMAAKCGITGDALKLFNPGVDFSKLQVGQILCCSAGDMPDLRPKPNPDGSCKVHTVAPGETCDSIRAKYYPLSVDELMNFNKETYGWMGCTGGHPWANTNFCASSGTPPRPIANPLAECGPLAPGDKYKSECPLKACCSKDGFCGVGGEHCQKKESPTGAPGTHGCESNCDLGFVQGPPPASFIKVGYYESWSVGWKCMNGGFNAVDWSKYTHVHFSFADIGTNLQVTMDGTAASEFEKFKSVKGIKKIVSLGGWGISTDVTTYQHLRNAMLPSNVDAVVDNLINWMNTNGLDGLDIDWEYPGAPDIPGIPAGLPADGPNYLSFLRKLKAKMPAGKSLSIAAPASYWYLKNFPIAEMAPLLDYIVYMTYDLHGQWDYGNQWTGNFLKSHVDWAETYWALALITKAGVPSNKLLFGLGAYGRSFQQVDPNCSDSSCRFTGPASGATPGTCTGTGGYLSLAEINKIIASGNFRRHYPDDVSGNDVLLYGSDQWVAWTPEPTMRAREDWAKSVNLGGSVLWAADLMGESSLEDEYDSDEEDEDIANDACLDYYDIPDISFFDADDPDSLSYLKCHDYFIPDLSDQCVLV</sequence>
<dbReference type="InterPro" id="IPR001223">
    <property type="entry name" value="Glyco_hydro18_cat"/>
</dbReference>
<evidence type="ECO:0000256" key="6">
    <source>
        <dbReference type="ARBA" id="ARBA00023295"/>
    </source>
</evidence>
<dbReference type="Pfam" id="PF01476">
    <property type="entry name" value="LysM"/>
    <property type="match status" value="1"/>
</dbReference>
<evidence type="ECO:0000256" key="3">
    <source>
        <dbReference type="ARBA" id="ARBA00022801"/>
    </source>
</evidence>